<protein>
    <submittedName>
        <fullName evidence="1">Uncharacterized protein</fullName>
    </submittedName>
</protein>
<dbReference type="EMBL" id="LWDG02000088">
    <property type="protein sequence ID" value="KAE8269561.1"/>
    <property type="molecule type" value="Genomic_DNA"/>
</dbReference>
<proteinExistence type="predicted"/>
<reference evidence="1" key="1">
    <citation type="submission" date="2016-04" db="EMBL/GenBank/DDBJ databases">
        <authorList>
            <person name="Nguyen H.D."/>
            <person name="Samba Siva P."/>
            <person name="Cullis J."/>
            <person name="Levesque C.A."/>
            <person name="Hambleton S."/>
        </authorList>
    </citation>
    <scope>NUCLEOTIDE SEQUENCE</scope>
    <source>
        <strain evidence="1">DAOMC 236422</strain>
    </source>
</reference>
<dbReference type="Proteomes" id="UP000078113">
    <property type="component" value="Unassembled WGS sequence"/>
</dbReference>
<accession>A0A8X7T5I6</accession>
<gene>
    <name evidence="1" type="ORF">A4X09_0g2765</name>
</gene>
<evidence type="ECO:0000313" key="2">
    <source>
        <dbReference type="Proteomes" id="UP000078113"/>
    </source>
</evidence>
<organism evidence="1 2">
    <name type="scientific">Tilletia walkeri</name>
    <dbReference type="NCBI Taxonomy" id="117179"/>
    <lineage>
        <taxon>Eukaryota</taxon>
        <taxon>Fungi</taxon>
        <taxon>Dikarya</taxon>
        <taxon>Basidiomycota</taxon>
        <taxon>Ustilaginomycotina</taxon>
        <taxon>Exobasidiomycetes</taxon>
        <taxon>Tilletiales</taxon>
        <taxon>Tilletiaceae</taxon>
        <taxon>Tilletia</taxon>
    </lineage>
</organism>
<name>A0A8X7T5I6_9BASI</name>
<keyword evidence="2" id="KW-1185">Reference proteome</keyword>
<comment type="caution">
    <text evidence="1">The sequence shown here is derived from an EMBL/GenBank/DDBJ whole genome shotgun (WGS) entry which is preliminary data.</text>
</comment>
<sequence length="84" mass="9034">MDSFPERLSAATLDDKARITAKDRFTNAQSPKVWSMSTSLAPANALPKHTCVVPLLLPSAGTRIKALWASLLAGPDKKWTSARG</sequence>
<evidence type="ECO:0000313" key="1">
    <source>
        <dbReference type="EMBL" id="KAE8269561.1"/>
    </source>
</evidence>
<reference evidence="1" key="2">
    <citation type="journal article" date="2019" name="IMA Fungus">
        <title>Genome sequencing and comparison of five Tilletia species to identify candidate genes for the detection of regulated species infecting wheat.</title>
        <authorList>
            <person name="Nguyen H.D.T."/>
            <person name="Sultana T."/>
            <person name="Kesanakurti P."/>
            <person name="Hambleton S."/>
        </authorList>
    </citation>
    <scope>NUCLEOTIDE SEQUENCE</scope>
    <source>
        <strain evidence="1">DAOMC 236422</strain>
    </source>
</reference>
<dbReference type="AlphaFoldDB" id="A0A8X7T5I6"/>